<feature type="compositionally biased region" description="Basic and acidic residues" evidence="1">
    <location>
        <begin position="148"/>
        <end position="158"/>
    </location>
</feature>
<dbReference type="InterPro" id="IPR014747">
    <property type="entry name" value="Bac_photo_RC_H_C"/>
</dbReference>
<dbReference type="Gene3D" id="3.90.50.10">
    <property type="entry name" value="Photosynthetic Reaction Center, subunit H, domain 2"/>
    <property type="match status" value="1"/>
</dbReference>
<feature type="region of interest" description="Disordered" evidence="1">
    <location>
        <begin position="105"/>
        <end position="225"/>
    </location>
</feature>
<keyword evidence="4" id="KW-1185">Reference proteome</keyword>
<evidence type="ECO:0000259" key="2">
    <source>
        <dbReference type="Pfam" id="PF05239"/>
    </source>
</evidence>
<organism evidence="3 4">
    <name type="scientific">Dietzia cercidiphylli</name>
    <dbReference type="NCBI Taxonomy" id="498199"/>
    <lineage>
        <taxon>Bacteria</taxon>
        <taxon>Bacillati</taxon>
        <taxon>Actinomycetota</taxon>
        <taxon>Actinomycetes</taxon>
        <taxon>Mycobacteriales</taxon>
        <taxon>Dietziaceae</taxon>
        <taxon>Dietzia</taxon>
    </lineage>
</organism>
<dbReference type="Pfam" id="PF05239">
    <property type="entry name" value="PRC"/>
    <property type="match status" value="1"/>
</dbReference>
<dbReference type="InterPro" id="IPR027275">
    <property type="entry name" value="PRC-brl_dom"/>
</dbReference>
<dbReference type="InterPro" id="IPR011033">
    <property type="entry name" value="PRC_barrel-like_sf"/>
</dbReference>
<gene>
    <name evidence="3" type="ORF">GCM10009831_12340</name>
</gene>
<dbReference type="EMBL" id="BAAAQG010000006">
    <property type="protein sequence ID" value="GAA1704217.1"/>
    <property type="molecule type" value="Genomic_DNA"/>
</dbReference>
<accession>A0ABN2IFR0</accession>
<feature type="domain" description="PRC-barrel" evidence="2">
    <location>
        <begin position="10"/>
        <end position="72"/>
    </location>
</feature>
<dbReference type="SUPFAM" id="SSF50346">
    <property type="entry name" value="PRC-barrel domain"/>
    <property type="match status" value="1"/>
</dbReference>
<sequence length="225" mass="22675">MTLKDQLDALLDATAFDSTGTKIGAVRQVYVDDASGKITFATVSTGIFSSDAIVPLHGARLLDDELHVDHTRAVIRDSPRPDHTEDALTPEQEVKLLEYYGLEAPVRGREATPPATATPGKTVTPGTAATPGKAATPEKTGTPGTKPAGEKPAGEKSPGKTAPGTVGTSPGEAPEGAGKTATTTSPATAVGAGPDNARAETPKSAGATPAEGGETGESAGREPRS</sequence>
<feature type="compositionally biased region" description="Low complexity" evidence="1">
    <location>
        <begin position="204"/>
        <end position="218"/>
    </location>
</feature>
<comment type="caution">
    <text evidence="3">The sequence shown here is derived from an EMBL/GenBank/DDBJ whole genome shotgun (WGS) entry which is preliminary data.</text>
</comment>
<dbReference type="Proteomes" id="UP001500383">
    <property type="component" value="Unassembled WGS sequence"/>
</dbReference>
<reference evidence="3 4" key="1">
    <citation type="journal article" date="2019" name="Int. J. Syst. Evol. Microbiol.">
        <title>The Global Catalogue of Microorganisms (GCM) 10K type strain sequencing project: providing services to taxonomists for standard genome sequencing and annotation.</title>
        <authorList>
            <consortium name="The Broad Institute Genomics Platform"/>
            <consortium name="The Broad Institute Genome Sequencing Center for Infectious Disease"/>
            <person name="Wu L."/>
            <person name="Ma J."/>
        </authorList>
    </citation>
    <scope>NUCLEOTIDE SEQUENCE [LARGE SCALE GENOMIC DNA]</scope>
    <source>
        <strain evidence="3 4">JCM 16002</strain>
    </source>
</reference>
<dbReference type="RefSeq" id="WP_344391298.1">
    <property type="nucleotide sequence ID" value="NZ_BAAAQG010000006.1"/>
</dbReference>
<name>A0ABN2IFR0_9ACTN</name>
<evidence type="ECO:0000313" key="4">
    <source>
        <dbReference type="Proteomes" id="UP001500383"/>
    </source>
</evidence>
<proteinExistence type="predicted"/>
<evidence type="ECO:0000256" key="1">
    <source>
        <dbReference type="SAM" id="MobiDB-lite"/>
    </source>
</evidence>
<feature type="compositionally biased region" description="Low complexity" evidence="1">
    <location>
        <begin position="111"/>
        <end position="147"/>
    </location>
</feature>
<evidence type="ECO:0000313" key="3">
    <source>
        <dbReference type="EMBL" id="GAA1704217.1"/>
    </source>
</evidence>
<protein>
    <recommendedName>
        <fullName evidence="2">PRC-barrel domain-containing protein</fullName>
    </recommendedName>
</protein>